<dbReference type="InterPro" id="IPR018798">
    <property type="entry name" value="MVB12A/B"/>
</dbReference>
<dbReference type="PANTHER" id="PTHR31612:SF2">
    <property type="entry name" value="MULTIVESICULAR BODY SUBUNIT 12A"/>
    <property type="match status" value="1"/>
</dbReference>
<evidence type="ECO:0000256" key="10">
    <source>
        <dbReference type="ARBA" id="ARBA00023136"/>
    </source>
</evidence>
<dbReference type="GO" id="GO:0046755">
    <property type="term" value="P:viral budding"/>
    <property type="evidence" value="ECO:0007669"/>
    <property type="project" value="TreeGrafter"/>
</dbReference>
<evidence type="ECO:0000256" key="7">
    <source>
        <dbReference type="ARBA" id="ARBA00022753"/>
    </source>
</evidence>
<feature type="domain" description="MABP" evidence="16">
    <location>
        <begin position="11"/>
        <end position="150"/>
    </location>
</feature>
<keyword evidence="7" id="KW-0967">Endosome</keyword>
<dbReference type="PANTHER" id="PTHR31612">
    <property type="entry name" value="MULTIVESICULAR BODY SUBUNIT 12A"/>
    <property type="match status" value="1"/>
</dbReference>
<keyword evidence="6" id="KW-0963">Cytoplasm</keyword>
<protein>
    <recommendedName>
        <fullName evidence="4">Multivesicular body subunit 12A</fullName>
    </recommendedName>
    <alternativeName>
        <fullName evidence="12">ESCRT-I complex subunit MVB12A</fullName>
    </alternativeName>
    <alternativeName>
        <fullName evidence="11">Protein FAM125A</fullName>
    </alternativeName>
</protein>
<evidence type="ECO:0000256" key="5">
    <source>
        <dbReference type="ARBA" id="ARBA00022448"/>
    </source>
</evidence>
<evidence type="ECO:0000256" key="12">
    <source>
        <dbReference type="ARBA" id="ARBA00033024"/>
    </source>
</evidence>
<evidence type="ECO:0000256" key="9">
    <source>
        <dbReference type="ARBA" id="ARBA00023036"/>
    </source>
</evidence>
<dbReference type="OrthoDB" id="6021306at2759"/>
<dbReference type="RefSeq" id="XP_030636691.1">
    <property type="nucleotide sequence ID" value="XM_030780831.1"/>
</dbReference>
<evidence type="ECO:0000256" key="4">
    <source>
        <dbReference type="ARBA" id="ARBA00017653"/>
    </source>
</evidence>
<dbReference type="GO" id="GO:0032510">
    <property type="term" value="P:endosome to lysosome transport via multivesicular body sorting pathway"/>
    <property type="evidence" value="ECO:0007669"/>
    <property type="project" value="TreeGrafter"/>
</dbReference>
<comment type="function">
    <text evidence="13">Component of the ESCRT-I complex, a regulator of vesicular trafficking process. Required for the sorting of endocytic ubiquitinated cargos into multivesicular bodies.</text>
</comment>
<comment type="subcellular location">
    <subcellularLocation>
        <location evidence="1">Cytoplasm</location>
    </subcellularLocation>
    <subcellularLocation>
        <location evidence="2">Late endosome membrane</location>
        <topology evidence="2">Peripheral membrane protein</topology>
    </subcellularLocation>
</comment>
<dbReference type="InterPro" id="IPR040335">
    <property type="entry name" value="MVB12A"/>
</dbReference>
<name>A0A6J2W054_CHACN</name>
<dbReference type="InterPro" id="IPR023340">
    <property type="entry name" value="UMA"/>
</dbReference>
<evidence type="ECO:0000256" key="2">
    <source>
        <dbReference type="ARBA" id="ARBA00004633"/>
    </source>
</evidence>
<keyword evidence="9" id="KW-0729">SH3-binding</keyword>
<dbReference type="GO" id="GO:0000813">
    <property type="term" value="C:ESCRT I complex"/>
    <property type="evidence" value="ECO:0007669"/>
    <property type="project" value="InterPro"/>
</dbReference>
<dbReference type="GO" id="GO:0042058">
    <property type="term" value="P:regulation of epidermal growth factor receptor signaling pathway"/>
    <property type="evidence" value="ECO:0007669"/>
    <property type="project" value="TreeGrafter"/>
</dbReference>
<reference evidence="18" key="1">
    <citation type="submission" date="2025-08" db="UniProtKB">
        <authorList>
            <consortium name="RefSeq"/>
        </authorList>
    </citation>
    <scope>IDENTIFICATION</scope>
</reference>
<evidence type="ECO:0000256" key="14">
    <source>
        <dbReference type="SAM" id="MobiDB-lite"/>
    </source>
</evidence>
<dbReference type="FunFam" id="2.100.10.50:FF:000002">
    <property type="entry name" value="Multivesicular body subunit 12B"/>
    <property type="match status" value="1"/>
</dbReference>
<dbReference type="Proteomes" id="UP000504632">
    <property type="component" value="Chromosome 7"/>
</dbReference>
<dbReference type="GO" id="GO:0019075">
    <property type="term" value="P:virus maturation"/>
    <property type="evidence" value="ECO:0007669"/>
    <property type="project" value="TreeGrafter"/>
</dbReference>
<evidence type="ECO:0000313" key="17">
    <source>
        <dbReference type="Proteomes" id="UP000504632"/>
    </source>
</evidence>
<organism evidence="17 18">
    <name type="scientific">Chanos chanos</name>
    <name type="common">Milkfish</name>
    <name type="synonym">Mugil chanos</name>
    <dbReference type="NCBI Taxonomy" id="29144"/>
    <lineage>
        <taxon>Eukaryota</taxon>
        <taxon>Metazoa</taxon>
        <taxon>Chordata</taxon>
        <taxon>Craniata</taxon>
        <taxon>Vertebrata</taxon>
        <taxon>Euteleostomi</taxon>
        <taxon>Actinopterygii</taxon>
        <taxon>Neopterygii</taxon>
        <taxon>Teleostei</taxon>
        <taxon>Ostariophysi</taxon>
        <taxon>Gonorynchiformes</taxon>
        <taxon>Chanidae</taxon>
        <taxon>Chanos</taxon>
    </lineage>
</organism>
<dbReference type="GeneID" id="115817515"/>
<keyword evidence="8" id="KW-0653">Protein transport</keyword>
<evidence type="ECO:0000313" key="18">
    <source>
        <dbReference type="RefSeq" id="XP_030636691.1"/>
    </source>
</evidence>
<keyword evidence="10" id="KW-0472">Membrane</keyword>
<gene>
    <name evidence="18" type="primary">mvb12a</name>
</gene>
<evidence type="ECO:0000256" key="3">
    <source>
        <dbReference type="ARBA" id="ARBA00010432"/>
    </source>
</evidence>
<dbReference type="GO" id="GO:0015031">
    <property type="term" value="P:protein transport"/>
    <property type="evidence" value="ECO:0007669"/>
    <property type="project" value="UniProtKB-KW"/>
</dbReference>
<dbReference type="GO" id="GO:0005829">
    <property type="term" value="C:cytosol"/>
    <property type="evidence" value="ECO:0007669"/>
    <property type="project" value="TreeGrafter"/>
</dbReference>
<evidence type="ECO:0000256" key="8">
    <source>
        <dbReference type="ARBA" id="ARBA00022927"/>
    </source>
</evidence>
<feature type="region of interest" description="Disordered" evidence="14">
    <location>
        <begin position="177"/>
        <end position="207"/>
    </location>
</feature>
<evidence type="ECO:0000259" key="16">
    <source>
        <dbReference type="PROSITE" id="PS51498"/>
    </source>
</evidence>
<dbReference type="PROSITE" id="PS51497">
    <property type="entry name" value="UMA"/>
    <property type="match status" value="1"/>
</dbReference>
<dbReference type="FunCoup" id="A0A6J2W054">
    <property type="interactions" value="842"/>
</dbReference>
<evidence type="ECO:0000259" key="15">
    <source>
        <dbReference type="PROSITE" id="PS51497"/>
    </source>
</evidence>
<dbReference type="InterPro" id="IPR023341">
    <property type="entry name" value="MABP"/>
</dbReference>
<feature type="domain" description="UMA" evidence="15">
    <location>
        <begin position="221"/>
        <end position="271"/>
    </location>
</feature>
<dbReference type="AlphaFoldDB" id="A0A6J2W054"/>
<evidence type="ECO:0000256" key="6">
    <source>
        <dbReference type="ARBA" id="ARBA00022490"/>
    </source>
</evidence>
<keyword evidence="5" id="KW-0813">Transport</keyword>
<sequence length="282" mass="30978">MSLYENSAAPSRPVTAIAWTSSSSTCPGQFTLITQTEDGAAASFTRAFGLKSGYYLCYSLDLSGGMVVSDVRVISDKETIPHGYCYIPEFLENRASVWKKKRVCVRIVPSDSVNTAVLDIRLTTKSKMMLQQYTCLGDMLGYVIWCRKGPFSGPVPKAKPRSLSLELRQLSLDGATPLLPLRQSNPPPAPPKMSRRRNNLETKEPAETACDGSTVISISAMDGVPFALHPKFEAQSNKQAPLTSLSDIRIKSVQDIENEYNYTFAVEELAARRTQIPTPVSS</sequence>
<dbReference type="CTD" id="93343"/>
<evidence type="ECO:0000256" key="1">
    <source>
        <dbReference type="ARBA" id="ARBA00004496"/>
    </source>
</evidence>
<accession>A0A6J2W054</accession>
<dbReference type="PROSITE" id="PS51498">
    <property type="entry name" value="MABP"/>
    <property type="match status" value="1"/>
</dbReference>
<dbReference type="Pfam" id="PF10240">
    <property type="entry name" value="DUF2464"/>
    <property type="match status" value="1"/>
</dbReference>
<proteinExistence type="inferred from homology"/>
<dbReference type="GO" id="GO:0031902">
    <property type="term" value="C:late endosome membrane"/>
    <property type="evidence" value="ECO:0007669"/>
    <property type="project" value="UniProtKB-SubCell"/>
</dbReference>
<comment type="similarity">
    <text evidence="3">Belongs to the MVB12 family.</text>
</comment>
<dbReference type="GO" id="GO:0017124">
    <property type="term" value="F:SH3 domain binding"/>
    <property type="evidence" value="ECO:0007669"/>
    <property type="project" value="UniProtKB-KW"/>
</dbReference>
<keyword evidence="17" id="KW-1185">Reference proteome</keyword>
<evidence type="ECO:0000256" key="11">
    <source>
        <dbReference type="ARBA" id="ARBA00033002"/>
    </source>
</evidence>
<dbReference type="GO" id="GO:0032801">
    <property type="term" value="P:receptor catabolic process"/>
    <property type="evidence" value="ECO:0007669"/>
    <property type="project" value="TreeGrafter"/>
</dbReference>
<dbReference type="Gene3D" id="2.100.10.50">
    <property type="match status" value="1"/>
</dbReference>
<dbReference type="InParanoid" id="A0A6J2W054"/>
<evidence type="ECO:0000256" key="13">
    <source>
        <dbReference type="ARBA" id="ARBA00053101"/>
    </source>
</evidence>